<sequence>MRIWRKDTNNEVHLLSVFSPWHSGSTTTSEYRWQGDTLSLIELNIYSKPAEHIRARFDARGELSFMQREVGGQKQQLSSDQIALYRYRAKQIRQTSDALRLGRVILRQGRWHADHTVTTCEGETLKPDLDSWAISHIERRQNHSIGRGERGIGWRRRKLATFAGGEFRLLSLATASENLLMECRMATRMCLIPALYRGL</sequence>
<dbReference type="InterPro" id="IPR010858">
    <property type="entry name" value="DUF1481"/>
</dbReference>
<evidence type="ECO:0000313" key="2">
    <source>
        <dbReference type="Proteomes" id="UP000248731"/>
    </source>
</evidence>
<dbReference type="AlphaFoldDB" id="A0A2X4TNH1"/>
<dbReference type="EMBL" id="LS483466">
    <property type="protein sequence ID" value="SQI27909.1"/>
    <property type="molecule type" value="Genomic_DNA"/>
</dbReference>
<gene>
    <name evidence="1" type="ORF">NCTC7307_05328</name>
</gene>
<accession>A0A2X4TNH1</accession>
<keyword evidence="2" id="KW-1185">Reference proteome</keyword>
<dbReference type="Pfam" id="PF07356">
    <property type="entry name" value="DUF1481"/>
    <property type="match status" value="1"/>
</dbReference>
<dbReference type="Proteomes" id="UP000248731">
    <property type="component" value="Chromosome 1"/>
</dbReference>
<name>A0A2X4TNH1_SALER</name>
<organism evidence="1 2">
    <name type="scientific">Salmonella enterica subsp. arizonae</name>
    <dbReference type="NCBI Taxonomy" id="59203"/>
    <lineage>
        <taxon>Bacteria</taxon>
        <taxon>Pseudomonadati</taxon>
        <taxon>Pseudomonadota</taxon>
        <taxon>Gammaproteobacteria</taxon>
        <taxon>Enterobacterales</taxon>
        <taxon>Enterobacteriaceae</taxon>
        <taxon>Salmonella</taxon>
    </lineage>
</organism>
<evidence type="ECO:0000313" key="1">
    <source>
        <dbReference type="EMBL" id="SQI27909.1"/>
    </source>
</evidence>
<protein>
    <submittedName>
        <fullName evidence="1">Membrane protein</fullName>
    </submittedName>
</protein>
<reference evidence="1 2" key="1">
    <citation type="submission" date="2018-06" db="EMBL/GenBank/DDBJ databases">
        <authorList>
            <consortium name="Pathogen Informatics"/>
            <person name="Doyle S."/>
        </authorList>
    </citation>
    <scope>NUCLEOTIDE SEQUENCE [LARGE SCALE GENOMIC DNA]</scope>
    <source>
        <strain evidence="1 2">NCTC7307</strain>
    </source>
</reference>
<proteinExistence type="predicted"/>